<feature type="disulfide bond" evidence="9">
    <location>
        <begin position="247"/>
        <end position="308"/>
    </location>
</feature>
<dbReference type="EMBL" id="AGCU01014164">
    <property type="status" value="NOT_ANNOTATED_CDS"/>
    <property type="molecule type" value="Genomic_DNA"/>
</dbReference>
<evidence type="ECO:0000313" key="12">
    <source>
        <dbReference type="Proteomes" id="UP000007267"/>
    </source>
</evidence>
<feature type="disulfide bond" evidence="9">
    <location>
        <begin position="234"/>
        <end position="298"/>
    </location>
</feature>
<feature type="domain" description="SRCR" evidence="10">
    <location>
        <begin position="990"/>
        <end position="1090"/>
    </location>
</feature>
<dbReference type="EMBL" id="AGCU01014166">
    <property type="status" value="NOT_ANNOTATED_CDS"/>
    <property type="molecule type" value="Genomic_DNA"/>
</dbReference>
<feature type="domain" description="SRCR" evidence="10">
    <location>
        <begin position="1095"/>
        <end position="1195"/>
    </location>
</feature>
<feature type="domain" description="SRCR" evidence="10">
    <location>
        <begin position="426"/>
        <end position="526"/>
    </location>
</feature>
<dbReference type="SUPFAM" id="SSF56487">
    <property type="entry name" value="SRCR-like"/>
    <property type="match status" value="12"/>
</dbReference>
<dbReference type="PROSITE" id="PS00420">
    <property type="entry name" value="SRCR_1"/>
    <property type="match status" value="10"/>
</dbReference>
<feature type="disulfide bond" evidence="9">
    <location>
        <begin position="881"/>
        <end position="945"/>
    </location>
</feature>
<reference evidence="11" key="3">
    <citation type="submission" date="2025-08" db="UniProtKB">
        <authorList>
            <consortium name="Ensembl"/>
        </authorList>
    </citation>
    <scope>IDENTIFICATION</scope>
</reference>
<feature type="disulfide bond" evidence="9">
    <location>
        <begin position="341"/>
        <end position="405"/>
    </location>
</feature>
<dbReference type="eggNOG" id="ENOG502QQ5W">
    <property type="taxonomic scope" value="Eukaryota"/>
</dbReference>
<feature type="domain" description="SRCR" evidence="10">
    <location>
        <begin position="641"/>
        <end position="741"/>
    </location>
</feature>
<feature type="domain" description="SRCR" evidence="10">
    <location>
        <begin position="856"/>
        <end position="956"/>
    </location>
</feature>
<feature type="disulfide bond" evidence="9">
    <location>
        <begin position="679"/>
        <end position="740"/>
    </location>
</feature>
<dbReference type="FunFam" id="3.10.250.10:FF:000006">
    <property type="entry name" value="neurotrypsin isoform X2"/>
    <property type="match status" value="2"/>
</dbReference>
<comment type="function">
    <text evidence="6">Binds to extracellular matrix proteins. Binds to pathogen-associated molecular patterns (PAMPs) present on the cell walls of Gram-positive and Gram-negative bacteria and fungi, behaving as a pattern recognition receptor (PRR). Induces bacterial and fungal aggregation and subsequent inhibition of PAMP-induced cytokine release. Does not possess intrinsic bactericidal activity. May play a role in the innate defense and homeostasis of certain epithelial surfaces.</text>
</comment>
<dbReference type="Ensembl" id="ENSPSIT00000007457.1">
    <property type="protein sequence ID" value="ENSPSIP00000007416.1"/>
    <property type="gene ID" value="ENSPSIG00000006725.1"/>
</dbReference>
<dbReference type="HOGENOM" id="CLU_002555_0_0_1"/>
<dbReference type="PANTHER" id="PTHR19331">
    <property type="entry name" value="SCAVENGER RECEPTOR DOMAIN-CONTAINING"/>
    <property type="match status" value="1"/>
</dbReference>
<dbReference type="GeneTree" id="ENSGT00940000164475"/>
<evidence type="ECO:0000256" key="6">
    <source>
        <dbReference type="ARBA" id="ARBA00058074"/>
    </source>
</evidence>
<dbReference type="FunFam" id="3.10.250.10:FF:000002">
    <property type="entry name" value="Scavenger receptor cysteine-rich type 1 protein M130"/>
    <property type="match status" value="1"/>
</dbReference>
<dbReference type="PANTHER" id="PTHR19331:SF487">
    <property type="entry name" value="SOLUBLE SCAVENGER RECEPTOR CYSTEINE-RICH DOMAIN-CONTAINING PROTEIN SSC5D"/>
    <property type="match status" value="1"/>
</dbReference>
<feature type="disulfide bond" evidence="9">
    <location>
        <begin position="464"/>
        <end position="525"/>
    </location>
</feature>
<keyword evidence="3 9" id="KW-1015">Disulfide bond</keyword>
<evidence type="ECO:0000256" key="8">
    <source>
        <dbReference type="ARBA" id="ARBA00069168"/>
    </source>
</evidence>
<feature type="disulfide bond" evidence="9">
    <location>
        <begin position="666"/>
        <end position="730"/>
    </location>
</feature>
<feature type="disulfide bond" evidence="9">
    <location>
        <begin position="354"/>
        <end position="415"/>
    </location>
</feature>
<feature type="disulfide bond" evidence="9">
    <location>
        <begin position="710"/>
        <end position="720"/>
    </location>
</feature>
<dbReference type="EMBL" id="AGCU01014165">
    <property type="status" value="NOT_ANNOTATED_CDS"/>
    <property type="molecule type" value="Genomic_DNA"/>
</dbReference>
<dbReference type="EMBL" id="AGCU01014170">
    <property type="status" value="NOT_ANNOTATED_CDS"/>
    <property type="molecule type" value="Genomic_DNA"/>
</dbReference>
<reference evidence="12" key="1">
    <citation type="submission" date="2011-10" db="EMBL/GenBank/DDBJ databases">
        <authorList>
            <consortium name="Soft-shell Turtle Genome Consortium"/>
        </authorList>
    </citation>
    <scope>NUCLEOTIDE SEQUENCE [LARGE SCALE GENOMIC DNA]</scope>
    <source>
        <strain evidence="12">Daiwa-1</strain>
    </source>
</reference>
<feature type="domain" description="SRCR" evidence="10">
    <location>
        <begin position="4"/>
        <end position="99"/>
    </location>
</feature>
<protein>
    <recommendedName>
        <fullName evidence="8">Soluble scavenger receptor cysteine-rich domain-containing protein SSC5D</fullName>
    </recommendedName>
</protein>
<dbReference type="PRINTS" id="PR00258">
    <property type="entry name" value="SPERACTRCPTR"/>
</dbReference>
<evidence type="ECO:0000256" key="3">
    <source>
        <dbReference type="ARBA" id="ARBA00023157"/>
    </source>
</evidence>
<feature type="domain" description="SRCR" evidence="10">
    <location>
        <begin position="1198"/>
        <end position="1298"/>
    </location>
</feature>
<feature type="disulfide bond" evidence="9">
    <location>
        <begin position="173"/>
        <end position="183"/>
    </location>
</feature>
<feature type="domain" description="SRCR" evidence="10">
    <location>
        <begin position="209"/>
        <end position="309"/>
    </location>
</feature>
<dbReference type="EMBL" id="AGCU01014168">
    <property type="status" value="NOT_ANNOTATED_CDS"/>
    <property type="molecule type" value="Genomic_DNA"/>
</dbReference>
<keyword evidence="2" id="KW-0677">Repeat</keyword>
<evidence type="ECO:0000256" key="4">
    <source>
        <dbReference type="ARBA" id="ARBA00023170"/>
    </source>
</evidence>
<feature type="disulfide bond" evidence="9">
    <location>
        <begin position="894"/>
        <end position="955"/>
    </location>
</feature>
<comment type="subunit">
    <text evidence="7">Interacts with LGALS1 and laminin.</text>
</comment>
<dbReference type="InterPro" id="IPR001190">
    <property type="entry name" value="SRCR"/>
</dbReference>
<sequence length="1299" mass="138741">EIHLRLVNGSSRCSGRVEVLRNMQWGTVCDDGWDLNDAGVVCRQLSCAPGGARFGQGSERIWLDDVNCKGTEASLSECTARPWGDHNCNHGEDASAMCAGEIPLRLVNSSSRCAGRVEVLHNRQWGTVCDDSWDLTDAEVVCRQLGCGTALSAPKEAWFGQGSERIWLDDVSCRGTEDALSECNSRTWGEHNCNHTEDASAVCSGEIPLRLVNGSSRCAGRVEVLHNLQWGTVCDDSWDLTDAGVVCRQLGCGTALSAPGGARFGRGSERIWLDDVSCRGTEASLSECKSRSWGDHNCNHGEDANAVCSAGREILLRLVNGSSRCAGRVEVLHNQEWGTVCDDSWDLQDARVVCRQLGCGMALSAPSGAQFGQGSQHIWLDEVTCAGTESAISECMARPWGKHNCNHREDAGVVCSDSVIPDTVPLRLVNGSSHCAGRVEVLHNHKWGTVCDDSWDLQDAGVVCRQLGCGTALSAPGAAHFGQGSDIILLDEVQCTGTEAGLEECQARPWGEHNCNHGEDASVVCSVKRTWELRLVDGPNRCAGRVEVLHDQQWGTVCDDGWDLTEARVVCRQLGCGTALAAPHGSRFGHGTGRIWLDEVNCTGTEVALSECRAKPWGEHNCNHVEDAGVECSVFADPAPLRLVNGPNRCAGRVEVLHDQQWGTVCDDGWDLHDATVVCRQLGCGTALAAPGEAWFGYASDHIWLTDVNCTGTEAALSECRASPKGDNKCGHKEDASVRCSESADPGTAPIRLVNGLSRCAGRVEVFYNQRWGTVCDDSWDLQDAEVVCRQLGCGSPLSAPCSSCFGEGSGAIWLDDVHCTGKEAALSECNIRPWGDNNCNHTKDASVTCSDPPELRLADGPNRCAGRVEVLHDQQWGTVCDHDWDLTDAGVVCQQLGCGTAVAAPGQARFGKGSGAVWLNKVNCTGTEAALLDCGAQPGADDSCRHGDDAGAVCSVLRSTEMGPFLQGGTFWAAVSESLAWLCSPPPPLRLVNGPSRCAGRVEVLHDQQWGTVCDDGWDMQDAGVVCRQLGCGTALSAPGEAWFGQGSDRIWLDEVQCRGAEAALSRCRAQPWGDHNCHHGEDAGVVCSDMAPLRLANGSSRCAGRVEVLHDQQWGTVCDRGWDLQDAGVVCRQLGCGAALPAPHEARFGRGSGPIWLDDVRCTGTETALSDCWARPWGVRLCTPSSTVILTQAPQLRLANGPSRCAGRVEVFQYQQWGTVCDGGWDLQDAGVVCRQLGCGTALAAPHGAHFGPGSNPIWLDQVTCNGTEATLSECLARPWGDNKCHHGEDAGAVCSG</sequence>
<feature type="disulfide bond" evidence="9">
    <location>
        <begin position="142"/>
        <end position="203"/>
    </location>
</feature>
<proteinExistence type="predicted"/>
<reference evidence="12" key="2">
    <citation type="journal article" date="2013" name="Nat. Genet.">
        <title>The draft genomes of soft-shell turtle and green sea turtle yield insights into the development and evolution of the turtle-specific body plan.</title>
        <authorList>
            <person name="Wang Z."/>
            <person name="Pascual-Anaya J."/>
            <person name="Zadissa A."/>
            <person name="Li W."/>
            <person name="Niimura Y."/>
            <person name="Huang Z."/>
            <person name="Li C."/>
            <person name="White S."/>
            <person name="Xiong Z."/>
            <person name="Fang D."/>
            <person name="Wang B."/>
            <person name="Ming Y."/>
            <person name="Chen Y."/>
            <person name="Zheng Y."/>
            <person name="Kuraku S."/>
            <person name="Pignatelli M."/>
            <person name="Herrero J."/>
            <person name="Beal K."/>
            <person name="Nozawa M."/>
            <person name="Li Q."/>
            <person name="Wang J."/>
            <person name="Zhang H."/>
            <person name="Yu L."/>
            <person name="Shigenobu S."/>
            <person name="Wang J."/>
            <person name="Liu J."/>
            <person name="Flicek P."/>
            <person name="Searle S."/>
            <person name="Wang J."/>
            <person name="Kuratani S."/>
            <person name="Yin Y."/>
            <person name="Aken B."/>
            <person name="Zhang G."/>
            <person name="Irie N."/>
        </authorList>
    </citation>
    <scope>NUCLEOTIDE SEQUENCE [LARGE SCALE GENOMIC DNA]</scope>
    <source>
        <strain evidence="12">Daiwa-1</strain>
    </source>
</reference>
<dbReference type="InterPro" id="IPR036772">
    <property type="entry name" value="SRCR-like_dom_sf"/>
</dbReference>
<feature type="disulfide bond" evidence="9">
    <location>
        <begin position="1059"/>
        <end position="1069"/>
    </location>
</feature>
<feature type="disulfide bond" evidence="9">
    <location>
        <begin position="776"/>
        <end position="840"/>
    </location>
</feature>
<dbReference type="EMBL" id="AGCU01014163">
    <property type="status" value="NOT_ANNOTATED_CDS"/>
    <property type="molecule type" value="Genomic_DNA"/>
</dbReference>
<feature type="disulfide bond" evidence="9">
    <location>
        <begin position="495"/>
        <end position="505"/>
    </location>
</feature>
<evidence type="ECO:0000256" key="2">
    <source>
        <dbReference type="ARBA" id="ARBA00022737"/>
    </source>
</evidence>
<feature type="disulfide bond" evidence="9">
    <location>
        <begin position="1223"/>
        <end position="1287"/>
    </location>
</feature>
<organism evidence="11 12">
    <name type="scientific">Pelodiscus sinensis</name>
    <name type="common">Chinese softshell turtle</name>
    <name type="synonym">Trionyx sinensis</name>
    <dbReference type="NCBI Taxonomy" id="13735"/>
    <lineage>
        <taxon>Eukaryota</taxon>
        <taxon>Metazoa</taxon>
        <taxon>Chordata</taxon>
        <taxon>Craniata</taxon>
        <taxon>Vertebrata</taxon>
        <taxon>Euteleostomi</taxon>
        <taxon>Archelosauria</taxon>
        <taxon>Testudinata</taxon>
        <taxon>Testudines</taxon>
        <taxon>Cryptodira</taxon>
        <taxon>Trionychia</taxon>
        <taxon>Trionychidae</taxon>
        <taxon>Pelodiscus</taxon>
    </lineage>
</organism>
<feature type="disulfide bond" evidence="9">
    <location>
        <begin position="789"/>
        <end position="850"/>
    </location>
</feature>
<dbReference type="EMBL" id="AGCU01014167">
    <property type="status" value="NOT_ANNOTATED_CDS"/>
    <property type="molecule type" value="Genomic_DNA"/>
</dbReference>
<feature type="disulfide bond" evidence="9">
    <location>
        <begin position="68"/>
        <end position="78"/>
    </location>
</feature>
<evidence type="ECO:0000256" key="7">
    <source>
        <dbReference type="ARBA" id="ARBA00064153"/>
    </source>
</evidence>
<feature type="disulfide bond" evidence="9">
    <location>
        <begin position="820"/>
        <end position="830"/>
    </location>
</feature>
<evidence type="ECO:0000259" key="10">
    <source>
        <dbReference type="PROSITE" id="PS50287"/>
    </source>
</evidence>
<feature type="domain" description="SRCR" evidence="10">
    <location>
        <begin position="104"/>
        <end position="204"/>
    </location>
</feature>
<reference evidence="11" key="4">
    <citation type="submission" date="2025-09" db="UniProtKB">
        <authorList>
            <consortium name="Ensembl"/>
        </authorList>
    </citation>
    <scope>IDENTIFICATION</scope>
</reference>
<feature type="disulfide bond" evidence="9">
    <location>
        <begin position="1164"/>
        <end position="1174"/>
    </location>
</feature>
<dbReference type="FunFam" id="3.10.250.10:FF:000003">
    <property type="entry name" value="Deleted in malignant brain tumors 1"/>
    <property type="match status" value="1"/>
</dbReference>
<feature type="disulfide bond" evidence="9">
    <location>
        <begin position="925"/>
        <end position="935"/>
    </location>
</feature>
<evidence type="ECO:0000256" key="9">
    <source>
        <dbReference type="PROSITE-ProRule" id="PRU00196"/>
    </source>
</evidence>
<dbReference type="EMBL" id="AGCU01014169">
    <property type="status" value="NOT_ANNOTATED_CDS"/>
    <property type="molecule type" value="Genomic_DNA"/>
</dbReference>
<dbReference type="SMART" id="SM00202">
    <property type="entry name" value="SR"/>
    <property type="match status" value="12"/>
</dbReference>
<evidence type="ECO:0000313" key="11">
    <source>
        <dbReference type="Ensembl" id="ENSPSIP00000007416.1"/>
    </source>
</evidence>
<dbReference type="EMBL" id="AGCU01014161">
    <property type="status" value="NOT_ANNOTATED_CDS"/>
    <property type="molecule type" value="Genomic_DNA"/>
</dbReference>
<feature type="disulfide bond" evidence="9">
    <location>
        <begin position="1236"/>
        <end position="1297"/>
    </location>
</feature>
<dbReference type="Proteomes" id="UP000007267">
    <property type="component" value="Unassembled WGS sequence"/>
</dbReference>
<feature type="disulfide bond" evidence="9">
    <location>
        <begin position="1120"/>
        <end position="1184"/>
    </location>
</feature>
<feature type="disulfide bond" evidence="9">
    <location>
        <begin position="278"/>
        <end position="288"/>
    </location>
</feature>
<feature type="disulfide bond" evidence="9">
    <location>
        <begin position="1028"/>
        <end position="1089"/>
    </location>
</feature>
<dbReference type="EMBL" id="AGCU01014162">
    <property type="status" value="NOT_ANNOTATED_CDS"/>
    <property type="molecule type" value="Genomic_DNA"/>
</dbReference>
<dbReference type="Pfam" id="PF00530">
    <property type="entry name" value="SRCR"/>
    <property type="match status" value="12"/>
</dbReference>
<dbReference type="GO" id="GO:0016020">
    <property type="term" value="C:membrane"/>
    <property type="evidence" value="ECO:0007669"/>
    <property type="project" value="InterPro"/>
</dbReference>
<dbReference type="FunFam" id="3.10.250.10:FF:000007">
    <property type="entry name" value="Soluble scavenger receptor cysteine-rich domain-containing protein SSC5D"/>
    <property type="match status" value="8"/>
</dbReference>
<keyword evidence="1" id="KW-0732">Signal</keyword>
<feature type="disulfide bond" evidence="9">
    <location>
        <begin position="571"/>
        <end position="632"/>
    </location>
</feature>
<keyword evidence="12" id="KW-1185">Reference proteome</keyword>
<name>K7FHA6_PELSI</name>
<comment type="caution">
    <text evidence="9">Lacks conserved residue(s) required for the propagation of feature annotation.</text>
</comment>
<feature type="disulfide bond" evidence="9">
    <location>
        <begin position="451"/>
        <end position="515"/>
    </location>
</feature>
<evidence type="ECO:0000256" key="1">
    <source>
        <dbReference type="ARBA" id="ARBA00022729"/>
    </source>
</evidence>
<feature type="disulfide bond" evidence="9">
    <location>
        <begin position="558"/>
        <end position="622"/>
    </location>
</feature>
<dbReference type="Gene3D" id="3.10.250.10">
    <property type="entry name" value="SRCR-like domain"/>
    <property type="match status" value="12"/>
</dbReference>
<accession>K7FHA6</accession>
<evidence type="ECO:0000256" key="5">
    <source>
        <dbReference type="ARBA" id="ARBA00023180"/>
    </source>
</evidence>
<feature type="disulfide bond" evidence="9">
    <location>
        <begin position="1267"/>
        <end position="1277"/>
    </location>
</feature>
<keyword evidence="5" id="KW-0325">Glycoprotein</keyword>
<feature type="disulfide bond" evidence="9">
    <location>
        <begin position="385"/>
        <end position="395"/>
    </location>
</feature>
<feature type="domain" description="SRCR" evidence="10">
    <location>
        <begin position="533"/>
        <end position="633"/>
    </location>
</feature>
<feature type="domain" description="SRCR" evidence="10">
    <location>
        <begin position="751"/>
        <end position="851"/>
    </location>
</feature>
<feature type="domain" description="SRCR" evidence="10">
    <location>
        <begin position="316"/>
        <end position="416"/>
    </location>
</feature>
<feature type="disulfide bond" evidence="9">
    <location>
        <begin position="129"/>
        <end position="193"/>
    </location>
</feature>
<dbReference type="PROSITE" id="PS50287">
    <property type="entry name" value="SRCR_2"/>
    <property type="match status" value="12"/>
</dbReference>
<keyword evidence="4" id="KW-0675">Receptor</keyword>
<feature type="disulfide bond" evidence="9">
    <location>
        <begin position="1015"/>
        <end position="1079"/>
    </location>
</feature>
<feature type="disulfide bond" evidence="9">
    <location>
        <begin position="602"/>
        <end position="612"/>
    </location>
</feature>
<dbReference type="OMA" id="WMNEVSC"/>